<evidence type="ECO:0000313" key="1">
    <source>
        <dbReference type="EMBL" id="KAG1333993.1"/>
    </source>
</evidence>
<gene>
    <name evidence="1" type="ORF">COCNU_03G001120</name>
</gene>
<dbReference type="AlphaFoldDB" id="A0A8K0I1H5"/>
<keyword evidence="2" id="KW-1185">Reference proteome</keyword>
<sequence>MMARSQVTKAGWHHLLCSPLSRSKPEDFWLPTLPNTMAHMKGPPSHIETSHELM</sequence>
<comment type="caution">
    <text evidence="1">The sequence shown here is derived from an EMBL/GenBank/DDBJ whole genome shotgun (WGS) entry which is preliminary data.</text>
</comment>
<organism evidence="1 2">
    <name type="scientific">Cocos nucifera</name>
    <name type="common">Coconut palm</name>
    <dbReference type="NCBI Taxonomy" id="13894"/>
    <lineage>
        <taxon>Eukaryota</taxon>
        <taxon>Viridiplantae</taxon>
        <taxon>Streptophyta</taxon>
        <taxon>Embryophyta</taxon>
        <taxon>Tracheophyta</taxon>
        <taxon>Spermatophyta</taxon>
        <taxon>Magnoliopsida</taxon>
        <taxon>Liliopsida</taxon>
        <taxon>Arecaceae</taxon>
        <taxon>Arecoideae</taxon>
        <taxon>Cocoseae</taxon>
        <taxon>Attaleinae</taxon>
        <taxon>Cocos</taxon>
    </lineage>
</organism>
<accession>A0A8K0I1H5</accession>
<dbReference type="Proteomes" id="UP000797356">
    <property type="component" value="Chromosome 3"/>
</dbReference>
<protein>
    <submittedName>
        <fullName evidence="1">Uncharacterized protein</fullName>
    </submittedName>
</protein>
<name>A0A8K0I1H5_COCNU</name>
<proteinExistence type="predicted"/>
<reference evidence="1" key="2">
    <citation type="submission" date="2019-07" db="EMBL/GenBank/DDBJ databases">
        <authorList>
            <person name="Yang Y."/>
            <person name="Bocs S."/>
            <person name="Baudouin L."/>
        </authorList>
    </citation>
    <scope>NUCLEOTIDE SEQUENCE</scope>
    <source>
        <tissue evidence="1">Spear leaf of Hainan Tall coconut</tissue>
    </source>
</reference>
<reference evidence="1" key="1">
    <citation type="journal article" date="2017" name="Gigascience">
        <title>The genome draft of coconut (Cocos nucifera).</title>
        <authorList>
            <person name="Xiao Y."/>
            <person name="Xu P."/>
            <person name="Fan H."/>
            <person name="Baudouin L."/>
            <person name="Xia W."/>
            <person name="Bocs S."/>
            <person name="Xu J."/>
            <person name="Li Q."/>
            <person name="Guo A."/>
            <person name="Zhou L."/>
            <person name="Li J."/>
            <person name="Wu Y."/>
            <person name="Ma Z."/>
            <person name="Armero A."/>
            <person name="Issali A.E."/>
            <person name="Liu N."/>
            <person name="Peng M."/>
            <person name="Yang Y."/>
        </authorList>
    </citation>
    <scope>NUCLEOTIDE SEQUENCE</scope>
    <source>
        <tissue evidence="1">Spear leaf of Hainan Tall coconut</tissue>
    </source>
</reference>
<evidence type="ECO:0000313" key="2">
    <source>
        <dbReference type="Proteomes" id="UP000797356"/>
    </source>
</evidence>
<dbReference type="EMBL" id="CM017874">
    <property type="protein sequence ID" value="KAG1333993.1"/>
    <property type="molecule type" value="Genomic_DNA"/>
</dbReference>